<comment type="caution">
    <text evidence="1">The sequence shown here is derived from an EMBL/GenBank/DDBJ whole genome shotgun (WGS) entry which is preliminary data.</text>
</comment>
<accession>D2ZV43</accession>
<evidence type="ECO:0000313" key="2">
    <source>
        <dbReference type="Proteomes" id="UP000003344"/>
    </source>
</evidence>
<protein>
    <submittedName>
        <fullName evidence="1">Uncharacterized protein</fullName>
    </submittedName>
</protein>
<name>D2ZV43_NEIM2</name>
<proteinExistence type="predicted"/>
<dbReference type="EMBL" id="ACDX02000004">
    <property type="protein sequence ID" value="EFC89199.1"/>
    <property type="molecule type" value="Genomic_DNA"/>
</dbReference>
<reference evidence="1 2" key="1">
    <citation type="submission" date="2009-10" db="EMBL/GenBank/DDBJ databases">
        <authorList>
            <person name="Weinstock G."/>
            <person name="Sodergren E."/>
            <person name="Clifton S."/>
            <person name="Fulton L."/>
            <person name="Fulton B."/>
            <person name="Courtney L."/>
            <person name="Fronick C."/>
            <person name="Harrison M."/>
            <person name="Strong C."/>
            <person name="Farmer C."/>
            <person name="Delahaunty K."/>
            <person name="Markovic C."/>
            <person name="Hall O."/>
            <person name="Minx P."/>
            <person name="Tomlinson C."/>
            <person name="Mitreva M."/>
            <person name="Nelson J."/>
            <person name="Hou S."/>
            <person name="Wollam A."/>
            <person name="Pepin K.H."/>
            <person name="Johnson M."/>
            <person name="Bhonagiri V."/>
            <person name="Nash W.E."/>
            <person name="Warren W."/>
            <person name="Chinwalla A."/>
            <person name="Mardis E.R."/>
            <person name="Wilson R.K."/>
        </authorList>
    </citation>
    <scope>NUCLEOTIDE SEQUENCE [LARGE SCALE GENOMIC DNA]</scope>
    <source>
        <strain evidence="2">ATCC 25996 / DSM 4631 / NCTC 10774 / M26</strain>
    </source>
</reference>
<gene>
    <name evidence="1" type="ORF">NEIMUCOT_04484</name>
</gene>
<sequence length="185" mass="20377">MDAGINEECTENVENPFEPLHQCRADENHNGTQDDGAEHAVKKDAVLVFRRNFEVTKNHQENKDVVNGKGFFEDVAGEKFEGFFFGNNGAVKGVACQLEIEPACEGAGYGDPDAAPGDGFFDADFMRTAFFKREHVDDDHNENGGEEHAVEKGRADGRVFGHVFGFLVMRWLDGGFSDDLSGKVV</sequence>
<organism evidence="1 2">
    <name type="scientific">Neisseria mucosa (strain ATCC 25996 / DSM 4631 / NCTC 10774 / M26)</name>
    <dbReference type="NCBI Taxonomy" id="546266"/>
    <lineage>
        <taxon>Bacteria</taxon>
        <taxon>Pseudomonadati</taxon>
        <taxon>Pseudomonadota</taxon>
        <taxon>Betaproteobacteria</taxon>
        <taxon>Neisseriales</taxon>
        <taxon>Neisseriaceae</taxon>
        <taxon>Neisseria</taxon>
    </lineage>
</organism>
<dbReference type="AlphaFoldDB" id="D2ZV43"/>
<evidence type="ECO:0000313" key="1">
    <source>
        <dbReference type="EMBL" id="EFC89199.1"/>
    </source>
</evidence>
<dbReference type="Proteomes" id="UP000003344">
    <property type="component" value="Unassembled WGS sequence"/>
</dbReference>